<feature type="compositionally biased region" description="Polar residues" evidence="2">
    <location>
        <begin position="749"/>
        <end position="759"/>
    </location>
</feature>
<proteinExistence type="predicted"/>
<evidence type="ECO:0000313" key="5">
    <source>
        <dbReference type="Proteomes" id="UP000663881"/>
    </source>
</evidence>
<feature type="region of interest" description="Disordered" evidence="2">
    <location>
        <begin position="693"/>
        <end position="783"/>
    </location>
</feature>
<feature type="compositionally biased region" description="Low complexity" evidence="2">
    <location>
        <begin position="240"/>
        <end position="252"/>
    </location>
</feature>
<dbReference type="PANTHER" id="PTHR15711">
    <property type="entry name" value="RAP GTPASE-ACTIVATING PROTEIN"/>
    <property type="match status" value="1"/>
</dbReference>
<feature type="compositionally biased region" description="Low complexity" evidence="2">
    <location>
        <begin position="696"/>
        <end position="717"/>
    </location>
</feature>
<accession>A0A818FZF4</accession>
<feature type="compositionally biased region" description="Low complexity" evidence="2">
    <location>
        <begin position="166"/>
        <end position="175"/>
    </location>
</feature>
<dbReference type="Gene3D" id="6.10.140.210">
    <property type="match status" value="1"/>
</dbReference>
<dbReference type="SUPFAM" id="SSF111347">
    <property type="entry name" value="Rap/Ran-GAP"/>
    <property type="match status" value="1"/>
</dbReference>
<feature type="compositionally biased region" description="Basic and acidic residues" evidence="2">
    <location>
        <begin position="10"/>
        <end position="19"/>
    </location>
</feature>
<feature type="region of interest" description="Disordered" evidence="2">
    <location>
        <begin position="1"/>
        <end position="52"/>
    </location>
</feature>
<feature type="compositionally biased region" description="Low complexity" evidence="2">
    <location>
        <begin position="772"/>
        <end position="782"/>
    </location>
</feature>
<evidence type="ECO:0000256" key="2">
    <source>
        <dbReference type="SAM" id="MobiDB-lite"/>
    </source>
</evidence>
<dbReference type="InterPro" id="IPR050989">
    <property type="entry name" value="Rap1_Ran_GAP"/>
</dbReference>
<dbReference type="GO" id="GO:0005737">
    <property type="term" value="C:cytoplasm"/>
    <property type="evidence" value="ECO:0007669"/>
    <property type="project" value="TreeGrafter"/>
</dbReference>
<dbReference type="Proteomes" id="UP000663881">
    <property type="component" value="Unassembled WGS sequence"/>
</dbReference>
<name>A0A818FZF4_9BILA</name>
<feature type="compositionally biased region" description="Polar residues" evidence="2">
    <location>
        <begin position="77"/>
        <end position="96"/>
    </location>
</feature>
<feature type="region of interest" description="Disordered" evidence="2">
    <location>
        <begin position="145"/>
        <end position="175"/>
    </location>
</feature>
<dbReference type="GO" id="GO:0005096">
    <property type="term" value="F:GTPase activator activity"/>
    <property type="evidence" value="ECO:0007669"/>
    <property type="project" value="UniProtKB-KW"/>
</dbReference>
<feature type="region of interest" description="Disordered" evidence="2">
    <location>
        <begin position="207"/>
        <end position="254"/>
    </location>
</feature>
<organism evidence="4 5">
    <name type="scientific">Adineta steineri</name>
    <dbReference type="NCBI Taxonomy" id="433720"/>
    <lineage>
        <taxon>Eukaryota</taxon>
        <taxon>Metazoa</taxon>
        <taxon>Spiralia</taxon>
        <taxon>Gnathifera</taxon>
        <taxon>Rotifera</taxon>
        <taxon>Eurotatoria</taxon>
        <taxon>Bdelloidea</taxon>
        <taxon>Adinetida</taxon>
        <taxon>Adinetidae</taxon>
        <taxon>Adineta</taxon>
    </lineage>
</organism>
<protein>
    <recommendedName>
        <fullName evidence="3">Rap-GAP domain-containing protein</fullName>
    </recommendedName>
</protein>
<dbReference type="Pfam" id="PF21022">
    <property type="entry name" value="Rap-GAP_dimer"/>
    <property type="match status" value="1"/>
</dbReference>
<dbReference type="AlphaFoldDB" id="A0A818FZF4"/>
<feature type="domain" description="Rap-GAP" evidence="3">
    <location>
        <begin position="413"/>
        <end position="627"/>
    </location>
</feature>
<feature type="compositionally biased region" description="Polar residues" evidence="2">
    <location>
        <begin position="154"/>
        <end position="165"/>
    </location>
</feature>
<dbReference type="Gene3D" id="3.40.50.11210">
    <property type="entry name" value="Rap/Ran-GAP"/>
    <property type="match status" value="1"/>
</dbReference>
<dbReference type="InterPro" id="IPR035974">
    <property type="entry name" value="Rap/Ran-GAP_sf"/>
</dbReference>
<keyword evidence="1" id="KW-0343">GTPase activation</keyword>
<comment type="caution">
    <text evidence="4">The sequence shown here is derived from an EMBL/GenBank/DDBJ whole genome shotgun (WGS) entry which is preliminary data.</text>
</comment>
<dbReference type="PROSITE" id="PS50085">
    <property type="entry name" value="RAPGAP"/>
    <property type="match status" value="1"/>
</dbReference>
<evidence type="ECO:0000313" key="4">
    <source>
        <dbReference type="EMBL" id="CAF3481708.1"/>
    </source>
</evidence>
<dbReference type="Pfam" id="PF02145">
    <property type="entry name" value="Rap_GAP"/>
    <property type="match status" value="1"/>
</dbReference>
<feature type="compositionally biased region" description="Polar residues" evidence="2">
    <location>
        <begin position="207"/>
        <end position="239"/>
    </location>
</feature>
<sequence>MQPSQTTGDLHQEKNEYRQHKPVQLVRSYDVSAQKRKEQQQQQEQSLIRNNRSVSAGFRQSIRHLTSCALVRRKPGRSTTINKDNDSSSTETSATFDENHLQSPKAFLIPTETPSLLSYKRSNNYTEPMKKLIIDDNTYAISSHKQLDKKNSGHKSSSTTTSPTNIGGIDDSSSQIQSTITDDISLPNSRKLSSKEISTSLANLMGTASDSVPINNTTQISTHDTRHTSSTPASSVDQLSSFGSSSNVGSTGMLDVSSIPQRTVSMGTNHFTNSSASLNTKSPNEYAWCFESSLSTHANNDNNSDEYSPRLEIDDKPLIYRQQFESKEHFNWYGISDIYGPVIISSKYVDDQDKPRYVMAIVRSRQRTSVESLSDIPTSCSSLDTLRRICDQCAITDIEYFDPILCDGTRDLLIKYDESHVSNKHKFGIIYQRENQLTEEDIFSNETHSIAMDKFLNLIGNHVKLKDFQGFRGGLDNKSDHTGIESIYEQFNDHEIMFHVSTLLPHSKSERQQLERKRHIGNDIVAIVFQETETIFNPECIASQFLHVYLVITPLDHNGNQFKVSVIHRDSVPSFGPTTNYSKVFQCDQIFKEWLLTKLINAEMASCRASTFQKYQERTKMNLFENLYRTLHDNNRPYMEFISNHSQYKRECEIEQQRDDTHMYSSSKAYDRPVDNSLLGSVRRRFIAPKVRVQHTNNTSSSTTYIISSPSSNNTNDSKTKTRSMTEDLKRSTSRESMLMNGNYGKMTSIFSSSKNQNSKTDKSNTNRPVLESENSDSSLNSRLTLKYLSPTKRPTTLSNDLNSNVESYLLSTTFNLSSDDTDHDNSNQISTDNLQSSSKDDLIKLVMALQQQHTTTVAQLKTQLTQQNTINGENL</sequence>
<reference evidence="4" key="1">
    <citation type="submission" date="2021-02" db="EMBL/GenBank/DDBJ databases">
        <authorList>
            <person name="Nowell W R."/>
        </authorList>
    </citation>
    <scope>NUCLEOTIDE SEQUENCE</scope>
</reference>
<feature type="compositionally biased region" description="Basic and acidic residues" evidence="2">
    <location>
        <begin position="718"/>
        <end position="734"/>
    </location>
</feature>
<evidence type="ECO:0000256" key="1">
    <source>
        <dbReference type="ARBA" id="ARBA00022468"/>
    </source>
</evidence>
<dbReference type="EMBL" id="CAJOAY010000007">
    <property type="protein sequence ID" value="CAF3481708.1"/>
    <property type="molecule type" value="Genomic_DNA"/>
</dbReference>
<dbReference type="InterPro" id="IPR000331">
    <property type="entry name" value="Rap/Ran_GAP_dom"/>
</dbReference>
<dbReference type="FunFam" id="3.40.50.11210:FF:000001">
    <property type="entry name" value="Ral GTPase-activating protein subunit alpha-1 isoform 1"/>
    <property type="match status" value="1"/>
</dbReference>
<gene>
    <name evidence="4" type="ORF">OKA104_LOCUS357</name>
</gene>
<dbReference type="PANTHER" id="PTHR15711:SF32">
    <property type="entry name" value="RAP GTPASE ACTIVATING PROTEIN 1, ISOFORM H"/>
    <property type="match status" value="1"/>
</dbReference>
<dbReference type="GO" id="GO:0051056">
    <property type="term" value="P:regulation of small GTPase mediated signal transduction"/>
    <property type="evidence" value="ECO:0007669"/>
    <property type="project" value="InterPro"/>
</dbReference>
<evidence type="ECO:0000259" key="3">
    <source>
        <dbReference type="PROSITE" id="PS50085"/>
    </source>
</evidence>
<feature type="region of interest" description="Disordered" evidence="2">
    <location>
        <begin position="71"/>
        <end position="106"/>
    </location>
</feature>